<evidence type="ECO:0000313" key="2">
    <source>
        <dbReference type="EMBL" id="MBW0500225.1"/>
    </source>
</evidence>
<feature type="region of interest" description="Disordered" evidence="1">
    <location>
        <begin position="91"/>
        <end position="144"/>
    </location>
</feature>
<reference evidence="2" key="1">
    <citation type="submission" date="2021-03" db="EMBL/GenBank/DDBJ databases">
        <title>Draft genome sequence of rust myrtle Austropuccinia psidii MF-1, a brazilian biotype.</title>
        <authorList>
            <person name="Quecine M.C."/>
            <person name="Pachon D.M.R."/>
            <person name="Bonatelli M.L."/>
            <person name="Correr F.H."/>
            <person name="Franceschini L.M."/>
            <person name="Leite T.F."/>
            <person name="Margarido G.R.A."/>
            <person name="Almeida C.A."/>
            <person name="Ferrarezi J.A."/>
            <person name="Labate C.A."/>
        </authorList>
    </citation>
    <scope>NUCLEOTIDE SEQUENCE</scope>
    <source>
        <strain evidence="2">MF-1</strain>
    </source>
</reference>
<evidence type="ECO:0000256" key="1">
    <source>
        <dbReference type="SAM" id="MobiDB-lite"/>
    </source>
</evidence>
<gene>
    <name evidence="2" type="ORF">O181_039940</name>
</gene>
<evidence type="ECO:0000313" key="3">
    <source>
        <dbReference type="Proteomes" id="UP000765509"/>
    </source>
</evidence>
<dbReference type="AlphaFoldDB" id="A0A9Q3DFT1"/>
<accession>A0A9Q3DFT1</accession>
<keyword evidence="3" id="KW-1185">Reference proteome</keyword>
<name>A0A9Q3DFT1_9BASI</name>
<feature type="compositionally biased region" description="Basic and acidic residues" evidence="1">
    <location>
        <begin position="113"/>
        <end position="125"/>
    </location>
</feature>
<dbReference type="EMBL" id="AVOT02015708">
    <property type="protein sequence ID" value="MBW0500225.1"/>
    <property type="molecule type" value="Genomic_DNA"/>
</dbReference>
<protein>
    <submittedName>
        <fullName evidence="2">Uncharacterized protein</fullName>
    </submittedName>
</protein>
<sequence length="144" mass="16711">MDLDKEEEKPGPYLEKLPQESHVWRMPKFPPTPQVLNHSQVAAIEIYQSQYKSWCRAAKEEEWRICPSLWQRAIKSYLQIKSLPDQRKELEMTSALEKEGPVASTSSKTAPEMSKDKPKGPQEKQKRPRTIKKRGKAKPVRLSL</sequence>
<dbReference type="Proteomes" id="UP000765509">
    <property type="component" value="Unassembled WGS sequence"/>
</dbReference>
<feature type="compositionally biased region" description="Basic and acidic residues" evidence="1">
    <location>
        <begin position="91"/>
        <end position="100"/>
    </location>
</feature>
<comment type="caution">
    <text evidence="2">The sequence shown here is derived from an EMBL/GenBank/DDBJ whole genome shotgun (WGS) entry which is preliminary data.</text>
</comment>
<organism evidence="2 3">
    <name type="scientific">Austropuccinia psidii MF-1</name>
    <dbReference type="NCBI Taxonomy" id="1389203"/>
    <lineage>
        <taxon>Eukaryota</taxon>
        <taxon>Fungi</taxon>
        <taxon>Dikarya</taxon>
        <taxon>Basidiomycota</taxon>
        <taxon>Pucciniomycotina</taxon>
        <taxon>Pucciniomycetes</taxon>
        <taxon>Pucciniales</taxon>
        <taxon>Sphaerophragmiaceae</taxon>
        <taxon>Austropuccinia</taxon>
    </lineage>
</organism>
<proteinExistence type="predicted"/>
<feature type="compositionally biased region" description="Basic residues" evidence="1">
    <location>
        <begin position="126"/>
        <end position="144"/>
    </location>
</feature>